<dbReference type="OrthoDB" id="434423at2759"/>
<dbReference type="Proteomes" id="UP000604046">
    <property type="component" value="Unassembled WGS sequence"/>
</dbReference>
<keyword evidence="3" id="KW-1185">Reference proteome</keyword>
<dbReference type="GO" id="GO:0005509">
    <property type="term" value="F:calcium ion binding"/>
    <property type="evidence" value="ECO:0007669"/>
    <property type="project" value="InterPro"/>
</dbReference>
<sequence>MLIIKKSFLVNISLDGWMHGLASLFKVLARITVPPDHDSLEGHPMLSRLYLRNNPLGIHGLRSILRLLCRKESSMSRLDIEGCKSGDEKTKSTQGFSQVFSFTNPGGKYVLDLGVPYDRSLCRMLYETAERFNLEHGKAFVNITHSNPPYHHPVRDSIGQYKVRREGVLTFTFNVESAIGAAWSNVADDDFIGFLNSHLAMMRFEPHKRKLRPLLANWKAISGMHAEQETFLTALASDFNMEVPYLEYMVQACPEASNEILFRLIPSLKRDGCSTFLAMSLFPRVEDLLETQWRMESFLLFNPQNPTGRYKLKLESSMDFAVAQQLLLLDRWESVVNRRHNRGDVSQRGNRSQLRNELYQGRALHLSVKLLTEWAMPEFGEFECDYITSYHPKQGSKPLSDTLWESIMMAIYDSPCRPEDRLKVLKIISHQIFLSSLHIRQMVGFFRNDEDREEALVMFWPRIIDKYNAKVFRVRFEKREDVVRLQERLGYITFFPYMQPENAVFRLNMAIYEQRVAASLFVQLMLREMPGNIKDPMYEKPDGTLDNLTMGVPRSWADWKQCPSDGIFSGHYSCAPENRAFDFRRRLAETYGYYDAKTMAKINEQDVMWWTGLTEPPSDILDLLEFLISRFNNVDEAFRKIISLSDTKTPLITLRVFQAALVALECGKFKGSDENQRLAAIFRYLDPGGEGSISQNEWRVLGQLWNEFDLTIREFVQFLQIAFGEDSLSMHGSARLQKSQELQVK</sequence>
<gene>
    <name evidence="2" type="primary">RPA1</name>
    <name evidence="2" type="ORF">SNAT2548_LOCUS21534</name>
</gene>
<accession>A0A812QN92</accession>
<dbReference type="EMBL" id="CAJNDS010002256">
    <property type="protein sequence ID" value="CAE7395334.1"/>
    <property type="molecule type" value="Genomic_DNA"/>
</dbReference>
<evidence type="ECO:0000313" key="2">
    <source>
        <dbReference type="EMBL" id="CAE7395334.1"/>
    </source>
</evidence>
<reference evidence="2" key="1">
    <citation type="submission" date="2021-02" db="EMBL/GenBank/DDBJ databases">
        <authorList>
            <person name="Dougan E. K."/>
            <person name="Rhodes N."/>
            <person name="Thang M."/>
            <person name="Chan C."/>
        </authorList>
    </citation>
    <scope>NUCLEOTIDE SEQUENCE</scope>
</reference>
<dbReference type="AlphaFoldDB" id="A0A812QN92"/>
<organism evidence="2 3">
    <name type="scientific">Symbiodinium natans</name>
    <dbReference type="NCBI Taxonomy" id="878477"/>
    <lineage>
        <taxon>Eukaryota</taxon>
        <taxon>Sar</taxon>
        <taxon>Alveolata</taxon>
        <taxon>Dinophyceae</taxon>
        <taxon>Suessiales</taxon>
        <taxon>Symbiodiniaceae</taxon>
        <taxon>Symbiodinium</taxon>
    </lineage>
</organism>
<feature type="domain" description="EF-hand" evidence="1">
    <location>
        <begin position="673"/>
        <end position="708"/>
    </location>
</feature>
<protein>
    <submittedName>
        <fullName evidence="2">RPA1 protein</fullName>
    </submittedName>
</protein>
<proteinExistence type="predicted"/>
<evidence type="ECO:0000313" key="3">
    <source>
        <dbReference type="Proteomes" id="UP000604046"/>
    </source>
</evidence>
<name>A0A812QN92_9DINO</name>
<dbReference type="PROSITE" id="PS50222">
    <property type="entry name" value="EF_HAND_2"/>
    <property type="match status" value="1"/>
</dbReference>
<dbReference type="Pfam" id="PF14771">
    <property type="entry name" value="DUF4476"/>
    <property type="match status" value="1"/>
</dbReference>
<evidence type="ECO:0000259" key="1">
    <source>
        <dbReference type="PROSITE" id="PS50222"/>
    </source>
</evidence>
<dbReference type="InterPro" id="IPR002048">
    <property type="entry name" value="EF_hand_dom"/>
</dbReference>
<dbReference type="InterPro" id="IPR028011">
    <property type="entry name" value="DUF4476"/>
</dbReference>
<comment type="caution">
    <text evidence="2">The sequence shown here is derived from an EMBL/GenBank/DDBJ whole genome shotgun (WGS) entry which is preliminary data.</text>
</comment>